<organism evidence="3 4">
    <name type="scientific">Cannabis sativa</name>
    <name type="common">Hemp</name>
    <name type="synonym">Marijuana</name>
    <dbReference type="NCBI Taxonomy" id="3483"/>
    <lineage>
        <taxon>Eukaryota</taxon>
        <taxon>Viridiplantae</taxon>
        <taxon>Streptophyta</taxon>
        <taxon>Embryophyta</taxon>
        <taxon>Tracheophyta</taxon>
        <taxon>Spermatophyta</taxon>
        <taxon>Magnoliopsida</taxon>
        <taxon>eudicotyledons</taxon>
        <taxon>Gunneridae</taxon>
        <taxon>Pentapetalae</taxon>
        <taxon>rosids</taxon>
        <taxon>fabids</taxon>
        <taxon>Rosales</taxon>
        <taxon>Cannabaceae</taxon>
        <taxon>Cannabis</taxon>
    </lineage>
</organism>
<evidence type="ECO:0000256" key="1">
    <source>
        <dbReference type="PROSITE-ProRule" id="PRU00047"/>
    </source>
</evidence>
<proteinExistence type="predicted"/>
<evidence type="ECO:0000259" key="2">
    <source>
        <dbReference type="PROSITE" id="PS50158"/>
    </source>
</evidence>
<dbReference type="EMBL" id="JAATIP010000177">
    <property type="protein sequence ID" value="KAF4363233.1"/>
    <property type="molecule type" value="Genomic_DNA"/>
</dbReference>
<dbReference type="InterPro" id="IPR025836">
    <property type="entry name" value="Zn_knuckle_CX2CX4HX4C"/>
</dbReference>
<keyword evidence="1" id="KW-0863">Zinc-finger</keyword>
<evidence type="ECO:0000313" key="3">
    <source>
        <dbReference type="EMBL" id="KAF4363233.1"/>
    </source>
</evidence>
<dbReference type="Proteomes" id="UP000525078">
    <property type="component" value="Unassembled WGS sequence"/>
</dbReference>
<dbReference type="InterPro" id="IPR001878">
    <property type="entry name" value="Znf_CCHC"/>
</dbReference>
<sequence>MCPAWIFERLPKFCFECGRVGHSFEKCVAFMERMDDGNEDDLLYGPWMKGAKLPINGYDKYRTDFSKDNAWPLLTRLAHKSLVSTIRNLGVRSQPQPKIIFHALLLQLWPLSQSLLLWI</sequence>
<dbReference type="Pfam" id="PF14392">
    <property type="entry name" value="zf-CCHC_4"/>
    <property type="match status" value="1"/>
</dbReference>
<reference evidence="3 4" key="1">
    <citation type="journal article" date="2020" name="bioRxiv">
        <title>Sequence and annotation of 42 cannabis genomes reveals extensive copy number variation in cannabinoid synthesis and pathogen resistance genes.</title>
        <authorList>
            <person name="Mckernan K.J."/>
            <person name="Helbert Y."/>
            <person name="Kane L.T."/>
            <person name="Ebling H."/>
            <person name="Zhang L."/>
            <person name="Liu B."/>
            <person name="Eaton Z."/>
            <person name="Mclaughlin S."/>
            <person name="Kingan S."/>
            <person name="Baybayan P."/>
            <person name="Concepcion G."/>
            <person name="Jordan M."/>
            <person name="Riva A."/>
            <person name="Barbazuk W."/>
            <person name="Harkins T."/>
        </authorList>
    </citation>
    <scope>NUCLEOTIDE SEQUENCE [LARGE SCALE GENOMIC DNA]</scope>
    <source>
        <strain evidence="4">cv. Jamaican Lion 4</strain>
        <tissue evidence="3">Leaf</tissue>
    </source>
</reference>
<feature type="domain" description="CCHC-type" evidence="2">
    <location>
        <begin position="14"/>
        <end position="27"/>
    </location>
</feature>
<name>A0A7J6EXR5_CANSA</name>
<evidence type="ECO:0000313" key="4">
    <source>
        <dbReference type="Proteomes" id="UP000525078"/>
    </source>
</evidence>
<dbReference type="GO" id="GO:0003676">
    <property type="term" value="F:nucleic acid binding"/>
    <property type="evidence" value="ECO:0007669"/>
    <property type="project" value="InterPro"/>
</dbReference>
<comment type="caution">
    <text evidence="3">The sequence shown here is derived from an EMBL/GenBank/DDBJ whole genome shotgun (WGS) entry which is preliminary data.</text>
</comment>
<dbReference type="PROSITE" id="PS50158">
    <property type="entry name" value="ZF_CCHC"/>
    <property type="match status" value="1"/>
</dbReference>
<keyword evidence="1" id="KW-0862">Zinc</keyword>
<keyword evidence="1" id="KW-0479">Metal-binding</keyword>
<dbReference type="AlphaFoldDB" id="A0A7J6EXR5"/>
<accession>A0A7J6EXR5</accession>
<gene>
    <name evidence="3" type="ORF">F8388_020803</name>
</gene>
<protein>
    <recommendedName>
        <fullName evidence="2">CCHC-type domain-containing protein</fullName>
    </recommendedName>
</protein>
<dbReference type="GO" id="GO:0008270">
    <property type="term" value="F:zinc ion binding"/>
    <property type="evidence" value="ECO:0007669"/>
    <property type="project" value="UniProtKB-KW"/>
</dbReference>